<dbReference type="GO" id="GO:0008270">
    <property type="term" value="F:zinc ion binding"/>
    <property type="evidence" value="ECO:0007669"/>
    <property type="project" value="UniProtKB-KW"/>
</dbReference>
<evidence type="ECO:0000259" key="8">
    <source>
        <dbReference type="PROSITE" id="PS50114"/>
    </source>
</evidence>
<accession>A0A1W0E991</accession>
<proteinExistence type="predicted"/>
<dbReference type="GO" id="GO:0000981">
    <property type="term" value="F:DNA-binding transcription factor activity, RNA polymerase II-specific"/>
    <property type="evidence" value="ECO:0007669"/>
    <property type="project" value="TreeGrafter"/>
</dbReference>
<dbReference type="GO" id="GO:0005634">
    <property type="term" value="C:nucleus"/>
    <property type="evidence" value="ECO:0007669"/>
    <property type="project" value="UniProtKB-SubCell"/>
</dbReference>
<name>A0A1W0E991_9MICR</name>
<dbReference type="PANTHER" id="PTHR10071:SF281">
    <property type="entry name" value="BOX A-BINDING FACTOR-RELATED"/>
    <property type="match status" value="1"/>
</dbReference>
<evidence type="ECO:0000313" key="9">
    <source>
        <dbReference type="EMBL" id="OQS55811.1"/>
    </source>
</evidence>
<keyword evidence="5" id="KW-0539">Nucleus</keyword>
<evidence type="ECO:0000256" key="3">
    <source>
        <dbReference type="ARBA" id="ARBA00022771"/>
    </source>
</evidence>
<dbReference type="InterPro" id="IPR039355">
    <property type="entry name" value="Transcription_factor_GATA"/>
</dbReference>
<dbReference type="OrthoDB" id="515401at2759"/>
<dbReference type="GO" id="GO:0045944">
    <property type="term" value="P:positive regulation of transcription by RNA polymerase II"/>
    <property type="evidence" value="ECO:0007669"/>
    <property type="project" value="TreeGrafter"/>
</dbReference>
<dbReference type="InterPro" id="IPR000679">
    <property type="entry name" value="Znf_GATA"/>
</dbReference>
<dbReference type="STRING" id="646526.A0A1W0E991"/>
<dbReference type="PRINTS" id="PR00619">
    <property type="entry name" value="GATAZNFINGER"/>
</dbReference>
<evidence type="ECO:0000256" key="7">
    <source>
        <dbReference type="SAM" id="MobiDB-lite"/>
    </source>
</evidence>
<dbReference type="PROSITE" id="PS50114">
    <property type="entry name" value="GATA_ZN_FINGER_2"/>
    <property type="match status" value="1"/>
</dbReference>
<dbReference type="SMART" id="SM00401">
    <property type="entry name" value="ZnF_GATA"/>
    <property type="match status" value="1"/>
</dbReference>
<feature type="region of interest" description="Disordered" evidence="7">
    <location>
        <begin position="1"/>
        <end position="20"/>
    </location>
</feature>
<dbReference type="VEuPathDB" id="MicrosporidiaDB:EHP00_2070"/>
<organism evidence="9 10">
    <name type="scientific">Ecytonucleospora hepatopenaei</name>
    <dbReference type="NCBI Taxonomy" id="646526"/>
    <lineage>
        <taxon>Eukaryota</taxon>
        <taxon>Fungi</taxon>
        <taxon>Fungi incertae sedis</taxon>
        <taxon>Microsporidia</taxon>
        <taxon>Enterocytozoonidae</taxon>
        <taxon>Ecytonucleospora</taxon>
    </lineage>
</organism>
<comment type="subcellular location">
    <subcellularLocation>
        <location evidence="1">Nucleus</location>
    </subcellularLocation>
</comment>
<dbReference type="GO" id="GO:0000122">
    <property type="term" value="P:negative regulation of transcription by RNA polymerase II"/>
    <property type="evidence" value="ECO:0007669"/>
    <property type="project" value="TreeGrafter"/>
</dbReference>
<evidence type="ECO:0000256" key="6">
    <source>
        <dbReference type="PROSITE-ProRule" id="PRU00094"/>
    </source>
</evidence>
<dbReference type="Pfam" id="PF00320">
    <property type="entry name" value="GATA"/>
    <property type="match status" value="1"/>
</dbReference>
<dbReference type="Gene3D" id="3.30.50.10">
    <property type="entry name" value="Erythroid Transcription Factor GATA-1, subunit A"/>
    <property type="match status" value="1"/>
</dbReference>
<dbReference type="SUPFAM" id="SSF57716">
    <property type="entry name" value="Glucocorticoid receptor-like (DNA-binding domain)"/>
    <property type="match status" value="1"/>
</dbReference>
<dbReference type="GO" id="GO:0000978">
    <property type="term" value="F:RNA polymerase II cis-regulatory region sequence-specific DNA binding"/>
    <property type="evidence" value="ECO:0007669"/>
    <property type="project" value="TreeGrafter"/>
</dbReference>
<dbReference type="InterPro" id="IPR013088">
    <property type="entry name" value="Znf_NHR/GATA"/>
</dbReference>
<dbReference type="PANTHER" id="PTHR10071">
    <property type="entry name" value="TRANSCRIPTION FACTOR GATA FAMILY MEMBER"/>
    <property type="match status" value="1"/>
</dbReference>
<dbReference type="Proteomes" id="UP000192758">
    <property type="component" value="Unassembled WGS sequence"/>
</dbReference>
<dbReference type="EMBL" id="MNPJ01000001">
    <property type="protein sequence ID" value="OQS55811.1"/>
    <property type="molecule type" value="Genomic_DNA"/>
</dbReference>
<evidence type="ECO:0000256" key="1">
    <source>
        <dbReference type="ARBA" id="ARBA00004123"/>
    </source>
</evidence>
<evidence type="ECO:0000256" key="5">
    <source>
        <dbReference type="ARBA" id="ARBA00023242"/>
    </source>
</evidence>
<keyword evidence="10" id="KW-1185">Reference proteome</keyword>
<sequence length="152" mass="18094">MKNNSNNTNNSNNSNNTINSNNSKIYNNTIEYNNDNNIYNNNINNNLINNKHKNIIYYNEYLLAKEKKTHNQLSHKKYCTNCYCINTPLWRKNVDGYYVCNACGLYYKFNKKTKPVSQERKKENYLKAKKKILEDMVVELLVQIKAYHTKYL</sequence>
<dbReference type="AlphaFoldDB" id="A0A1W0E991"/>
<gene>
    <name evidence="9" type="primary">gata4</name>
    <name evidence="9" type="ORF">EHP00_2070</name>
</gene>
<feature type="domain" description="GATA-type" evidence="8">
    <location>
        <begin position="79"/>
        <end position="129"/>
    </location>
</feature>
<keyword evidence="4" id="KW-0862">Zinc</keyword>
<dbReference type="CDD" id="cd00202">
    <property type="entry name" value="ZnF_GATA"/>
    <property type="match status" value="1"/>
</dbReference>
<reference evidence="9 10" key="1">
    <citation type="journal article" date="2017" name="Environ. Microbiol.">
        <title>Decay of the glycolytic pathway and adaptation to intranuclear parasitism within Enterocytozoonidae microsporidia.</title>
        <authorList>
            <person name="Wiredu Boakye D."/>
            <person name="Jaroenlak P."/>
            <person name="Prachumwat A."/>
            <person name="Williams T.A."/>
            <person name="Bateman K.S."/>
            <person name="Itsathitphaisarn O."/>
            <person name="Sritunyalucksana K."/>
            <person name="Paszkiewicz K.H."/>
            <person name="Moore K.A."/>
            <person name="Stentiford G.D."/>
            <person name="Williams B.A."/>
        </authorList>
    </citation>
    <scope>NUCLEOTIDE SEQUENCE [LARGE SCALE GENOMIC DNA]</scope>
    <source>
        <strain evidence="9 10">TH1</strain>
    </source>
</reference>
<keyword evidence="2" id="KW-0479">Metal-binding</keyword>
<comment type="caution">
    <text evidence="9">The sequence shown here is derived from an EMBL/GenBank/DDBJ whole genome shotgun (WGS) entry which is preliminary data.</text>
</comment>
<evidence type="ECO:0000313" key="10">
    <source>
        <dbReference type="Proteomes" id="UP000192758"/>
    </source>
</evidence>
<protein>
    <submittedName>
        <fullName evidence="9">Gata4</fullName>
    </submittedName>
</protein>
<evidence type="ECO:0000256" key="2">
    <source>
        <dbReference type="ARBA" id="ARBA00022723"/>
    </source>
</evidence>
<keyword evidence="3 6" id="KW-0863">Zinc-finger</keyword>
<dbReference type="PROSITE" id="PS00344">
    <property type="entry name" value="GATA_ZN_FINGER_1"/>
    <property type="match status" value="1"/>
</dbReference>
<evidence type="ECO:0000256" key="4">
    <source>
        <dbReference type="ARBA" id="ARBA00022833"/>
    </source>
</evidence>